<evidence type="ECO:0008006" key="4">
    <source>
        <dbReference type="Google" id="ProtNLM"/>
    </source>
</evidence>
<protein>
    <recommendedName>
        <fullName evidence="4">Galactose oxidase</fullName>
    </recommendedName>
</protein>
<dbReference type="AlphaFoldDB" id="A0A372JT77"/>
<dbReference type="SUPFAM" id="SSF50939">
    <property type="entry name" value="Sialidases"/>
    <property type="match status" value="1"/>
</dbReference>
<organism evidence="2 3">
    <name type="scientific">Actinomadura logoneensis</name>
    <dbReference type="NCBI Taxonomy" id="2293572"/>
    <lineage>
        <taxon>Bacteria</taxon>
        <taxon>Bacillati</taxon>
        <taxon>Actinomycetota</taxon>
        <taxon>Actinomycetes</taxon>
        <taxon>Streptosporangiales</taxon>
        <taxon>Thermomonosporaceae</taxon>
        <taxon>Actinomadura</taxon>
    </lineage>
</organism>
<feature type="chain" id="PRO_5016695704" description="Galactose oxidase" evidence="1">
    <location>
        <begin position="30"/>
        <end position="360"/>
    </location>
</feature>
<dbReference type="InterPro" id="IPR036278">
    <property type="entry name" value="Sialidase_sf"/>
</dbReference>
<evidence type="ECO:0000256" key="1">
    <source>
        <dbReference type="SAM" id="SignalP"/>
    </source>
</evidence>
<dbReference type="OrthoDB" id="3454650at2"/>
<evidence type="ECO:0000313" key="2">
    <source>
        <dbReference type="EMBL" id="RFU43016.1"/>
    </source>
</evidence>
<accession>A0A372JT77</accession>
<comment type="caution">
    <text evidence="2">The sequence shown here is derived from an EMBL/GenBank/DDBJ whole genome shotgun (WGS) entry which is preliminary data.</text>
</comment>
<dbReference type="Proteomes" id="UP000261811">
    <property type="component" value="Unassembled WGS sequence"/>
</dbReference>
<gene>
    <name evidence="2" type="ORF">DZF91_03480</name>
</gene>
<evidence type="ECO:0000313" key="3">
    <source>
        <dbReference type="Proteomes" id="UP000261811"/>
    </source>
</evidence>
<sequence>MRWNAVLGTAVATTGAAALVLAASPAALAAGWRNVNGGAALKYSGSLDRVDFAAKDVGWAVGSKGTVSKPNPVIARWTAKGWAAQASPVKFTPMDVAAASAKNAWVVGYGAFMNPMAIHWNGSKWAQVNYPLVGVPFQVSAASDGTAYSTAGITYAAGISTVLRWNGTAWVDAKVPLPKSTTITTVDVRSRTDVWIAGTTTADGRKITGLAYHYDGRTWKRINVPGEFGLNAYQAIIYRIVALSPTSVYAVKDAQAAQTTNALLHWDGKTWKSVNIPLNSAGLGLAADGRGGVVVLPAENNGKARYLHFNGKTWSTLYGPARKGSVIAADADQRPGTAGIVSVGMASSGSARTPFIELFG</sequence>
<name>A0A372JT77_9ACTN</name>
<reference evidence="2 3" key="1">
    <citation type="submission" date="2018-08" db="EMBL/GenBank/DDBJ databases">
        <title>Actinomadura jelena sp. nov., a novel Actinomycete isolated from soil in Chad.</title>
        <authorList>
            <person name="Shi L."/>
        </authorList>
    </citation>
    <scope>NUCLEOTIDE SEQUENCE [LARGE SCALE GENOMIC DNA]</scope>
    <source>
        <strain evidence="2 3">NEAU-G17</strain>
    </source>
</reference>
<proteinExistence type="predicted"/>
<dbReference type="EMBL" id="QURH01000071">
    <property type="protein sequence ID" value="RFU43016.1"/>
    <property type="molecule type" value="Genomic_DNA"/>
</dbReference>
<feature type="signal peptide" evidence="1">
    <location>
        <begin position="1"/>
        <end position="29"/>
    </location>
</feature>
<keyword evidence="1" id="KW-0732">Signal</keyword>
<dbReference type="RefSeq" id="WP_117356056.1">
    <property type="nucleotide sequence ID" value="NZ_QURH01000071.1"/>
</dbReference>
<keyword evidence="3" id="KW-1185">Reference proteome</keyword>